<proteinExistence type="inferred from homology"/>
<dbReference type="InterPro" id="IPR052166">
    <property type="entry name" value="Diverse_Acyl-CoA_DH"/>
</dbReference>
<protein>
    <recommendedName>
        <fullName evidence="11">Acyl-CoA dehydrogenase</fullName>
    </recommendedName>
</protein>
<dbReference type="Gene3D" id="1.10.540.10">
    <property type="entry name" value="Acyl-CoA dehydrogenase/oxidase, N-terminal domain"/>
    <property type="match status" value="1"/>
</dbReference>
<keyword evidence="4 5" id="KW-0274">FAD</keyword>
<name>T0GJD1_9SPHN</name>
<comment type="cofactor">
    <cofactor evidence="1 5">
        <name>FAD</name>
        <dbReference type="ChEBI" id="CHEBI:57692"/>
    </cofactor>
</comment>
<evidence type="ECO:0000313" key="10">
    <source>
        <dbReference type="Proteomes" id="UP000015525"/>
    </source>
</evidence>
<sequence length="571" mass="61429">MSFATNAAALLFHMEASPLAARLRAVDPDLFDTDTAAMVLHEAARFFEDRWAAQDSSFDREGCRVKDGRVRISAVERQAWADFTAAGWLTLNLSADHGGQGLPLLVQTAFEELSNRASPSLSMLAAPTRTGAFLLSTHAPEDVQKEWLPKLASGEWNTTICMSEPDAGSDVGRVRTRAALDGETWRVTGEKCWISFGDHDLSERIGHLLLARTEDAPGVRGLSLFLVPDRLADGSRNQVFTRRIEEKLGLHGSPTCALGFEGSEATLIGQRGRGLQQLFDMVLRMRLSVNPQGCGVGAKVVDIAIAYAAERKQGGPADQPPVPIASHADVQRQLLSMAGRLEAIRGVGLAAAASLDLAERSPDADERTRMLALAQWLLPLAKDMAARTGFDLASDAVQVLGGAGYTREWPVEQALRDARVFSVFEGTTGMQAIDILHRRLWRERGEGLDVFMALAADTLTKARKEDAALLSPVLDRLKQTAAQLTGWQDAPQEADAGATHFLELASLAAAGWTALFLLTKTAEGPEARAVQAGARYFLTELDARSRQAAALALLGAERLALFSDLAASGAG</sequence>
<dbReference type="GO" id="GO:0050660">
    <property type="term" value="F:flavin adenine dinucleotide binding"/>
    <property type="evidence" value="ECO:0007669"/>
    <property type="project" value="InterPro"/>
</dbReference>
<evidence type="ECO:0000256" key="1">
    <source>
        <dbReference type="ARBA" id="ARBA00001974"/>
    </source>
</evidence>
<dbReference type="Gene3D" id="2.40.110.10">
    <property type="entry name" value="Butyryl-CoA Dehydrogenase, subunit A, domain 2"/>
    <property type="match status" value="1"/>
</dbReference>
<keyword evidence="10" id="KW-1185">Reference proteome</keyword>
<dbReference type="RefSeq" id="WP_021239051.1">
    <property type="nucleotide sequence ID" value="NZ_ATHO01000131.1"/>
</dbReference>
<accession>T0GJD1</accession>
<feature type="domain" description="Acyl-CoA dehydrogenase/oxidase C-terminal" evidence="6">
    <location>
        <begin position="272"/>
        <end position="437"/>
    </location>
</feature>
<dbReference type="InterPro" id="IPR009100">
    <property type="entry name" value="AcylCoA_DH/oxidase_NM_dom_sf"/>
</dbReference>
<dbReference type="SUPFAM" id="SSF47203">
    <property type="entry name" value="Acyl-CoA dehydrogenase C-terminal domain-like"/>
    <property type="match status" value="1"/>
</dbReference>
<dbReference type="EMBL" id="ATHO01000131">
    <property type="protein sequence ID" value="EQB03841.1"/>
    <property type="molecule type" value="Genomic_DNA"/>
</dbReference>
<dbReference type="InterPro" id="IPR046373">
    <property type="entry name" value="Acyl-CoA_Oxase/DH_mid-dom_sf"/>
</dbReference>
<evidence type="ECO:0000256" key="4">
    <source>
        <dbReference type="ARBA" id="ARBA00022827"/>
    </source>
</evidence>
<keyword evidence="3 5" id="KW-0285">Flavoprotein</keyword>
<gene>
    <name evidence="9" type="ORF">L288_14675</name>
</gene>
<evidence type="ECO:0000256" key="5">
    <source>
        <dbReference type="RuleBase" id="RU362125"/>
    </source>
</evidence>
<evidence type="ECO:0000259" key="6">
    <source>
        <dbReference type="Pfam" id="PF00441"/>
    </source>
</evidence>
<dbReference type="PANTHER" id="PTHR42803">
    <property type="entry name" value="ACYL-COA DEHYDROGENASE"/>
    <property type="match status" value="1"/>
</dbReference>
<evidence type="ECO:0000256" key="2">
    <source>
        <dbReference type="ARBA" id="ARBA00009347"/>
    </source>
</evidence>
<dbReference type="AlphaFoldDB" id="T0GJD1"/>
<evidence type="ECO:0000256" key="3">
    <source>
        <dbReference type="ARBA" id="ARBA00022630"/>
    </source>
</evidence>
<organism evidence="9 10">
    <name type="scientific">Sphingobium quisquiliarum P25</name>
    <dbReference type="NCBI Taxonomy" id="1329909"/>
    <lineage>
        <taxon>Bacteria</taxon>
        <taxon>Pseudomonadati</taxon>
        <taxon>Pseudomonadota</taxon>
        <taxon>Alphaproteobacteria</taxon>
        <taxon>Sphingomonadales</taxon>
        <taxon>Sphingomonadaceae</taxon>
        <taxon>Sphingobium</taxon>
    </lineage>
</organism>
<dbReference type="InterPro" id="IPR009075">
    <property type="entry name" value="AcylCo_DH/oxidase_C"/>
</dbReference>
<dbReference type="Pfam" id="PF02771">
    <property type="entry name" value="Acyl-CoA_dh_N"/>
    <property type="match status" value="1"/>
</dbReference>
<dbReference type="GO" id="GO:0016627">
    <property type="term" value="F:oxidoreductase activity, acting on the CH-CH group of donors"/>
    <property type="evidence" value="ECO:0007669"/>
    <property type="project" value="InterPro"/>
</dbReference>
<dbReference type="InterPro" id="IPR006091">
    <property type="entry name" value="Acyl-CoA_Oxase/DH_mid-dom"/>
</dbReference>
<dbReference type="InterPro" id="IPR036250">
    <property type="entry name" value="AcylCo_DH-like_C"/>
</dbReference>
<dbReference type="Pfam" id="PF02770">
    <property type="entry name" value="Acyl-CoA_dh_M"/>
    <property type="match status" value="1"/>
</dbReference>
<dbReference type="Pfam" id="PF00441">
    <property type="entry name" value="Acyl-CoA_dh_1"/>
    <property type="match status" value="1"/>
</dbReference>
<dbReference type="PATRIC" id="fig|1329909.3.peg.2826"/>
<dbReference type="InterPro" id="IPR013786">
    <property type="entry name" value="AcylCoA_DH/ox_N"/>
</dbReference>
<dbReference type="GO" id="GO:0005886">
    <property type="term" value="C:plasma membrane"/>
    <property type="evidence" value="ECO:0007669"/>
    <property type="project" value="TreeGrafter"/>
</dbReference>
<evidence type="ECO:0000259" key="8">
    <source>
        <dbReference type="Pfam" id="PF02771"/>
    </source>
</evidence>
<evidence type="ECO:0008006" key="11">
    <source>
        <dbReference type="Google" id="ProtNLM"/>
    </source>
</evidence>
<dbReference type="SUPFAM" id="SSF56645">
    <property type="entry name" value="Acyl-CoA dehydrogenase NM domain-like"/>
    <property type="match status" value="1"/>
</dbReference>
<comment type="caution">
    <text evidence="9">The sequence shown here is derived from an EMBL/GenBank/DDBJ whole genome shotgun (WGS) entry which is preliminary data.</text>
</comment>
<dbReference type="InterPro" id="IPR037069">
    <property type="entry name" value="AcylCoA_DH/ox_N_sf"/>
</dbReference>
<evidence type="ECO:0000259" key="7">
    <source>
        <dbReference type="Pfam" id="PF02770"/>
    </source>
</evidence>
<dbReference type="PANTHER" id="PTHR42803:SF1">
    <property type="entry name" value="BROAD-SPECIFICITY LINEAR ACYL-COA DEHYDROGENASE FADE5"/>
    <property type="match status" value="1"/>
</dbReference>
<dbReference type="Proteomes" id="UP000015525">
    <property type="component" value="Unassembled WGS sequence"/>
</dbReference>
<evidence type="ECO:0000313" key="9">
    <source>
        <dbReference type="EMBL" id="EQB03841.1"/>
    </source>
</evidence>
<dbReference type="Gene3D" id="1.20.140.10">
    <property type="entry name" value="Butyryl-CoA Dehydrogenase, subunit A, domain 3"/>
    <property type="match status" value="1"/>
</dbReference>
<feature type="domain" description="Acyl-CoA oxidase/dehydrogenase middle" evidence="7">
    <location>
        <begin position="160"/>
        <end position="261"/>
    </location>
</feature>
<comment type="similarity">
    <text evidence="2 5">Belongs to the acyl-CoA dehydrogenase family.</text>
</comment>
<keyword evidence="5" id="KW-0560">Oxidoreductase</keyword>
<feature type="domain" description="Acyl-CoA dehydrogenase/oxidase N-terminal" evidence="8">
    <location>
        <begin position="33"/>
        <end position="155"/>
    </location>
</feature>
<reference evidence="9 10" key="1">
    <citation type="journal article" date="2013" name="Genome Announc.">
        <title>Draft Genome Sequence of Sphingobium quisquiliarum Strain P25T, a Novel Hexachlorocyclohexane (HCH)-Degrading Bacterium Isolated from an HCH Dumpsite.</title>
        <authorList>
            <person name="Kumar Singh A."/>
            <person name="Sangwan N."/>
            <person name="Sharma A."/>
            <person name="Gupta V."/>
            <person name="Khurana J.P."/>
            <person name="Lal R."/>
        </authorList>
    </citation>
    <scope>NUCLEOTIDE SEQUENCE [LARGE SCALE GENOMIC DNA]</scope>
    <source>
        <strain evidence="9 10">P25</strain>
    </source>
</reference>